<evidence type="ECO:0000313" key="2">
    <source>
        <dbReference type="EMBL" id="OLU45837.1"/>
    </source>
</evidence>
<dbReference type="GO" id="GO:0009231">
    <property type="term" value="P:riboflavin biosynthetic process"/>
    <property type="evidence" value="ECO:0007669"/>
    <property type="project" value="InterPro"/>
</dbReference>
<dbReference type="AlphaFoldDB" id="A0A1Q9YLJ9"/>
<reference evidence="2 3" key="1">
    <citation type="submission" date="2016-11" db="EMBL/GenBank/DDBJ databases">
        <title>Description of two novel members of the family Erysipelotrichaceae: Ileibacterium lipovorans gen. nov., sp. nov. and Dubosiella newyorkensis, gen. nov., sp. nov.</title>
        <authorList>
            <person name="Cox L.M."/>
            <person name="Sohn J."/>
            <person name="Tyrrell K.L."/>
            <person name="Citron D.M."/>
            <person name="Lawson P.A."/>
            <person name="Patel N.B."/>
            <person name="Iizumi T."/>
            <person name="Perez-Perez G.I."/>
            <person name="Goldstein E.J."/>
            <person name="Blaser M.J."/>
        </authorList>
    </citation>
    <scope>NUCLEOTIDE SEQUENCE [LARGE SCALE GENOMIC DNA]</scope>
    <source>
        <strain evidence="2 3">NYU-BL-K8</strain>
    </source>
</reference>
<gene>
    <name evidence="2" type="ORF">BO223_03535</name>
</gene>
<sequence>MMPVRKARLFTAVSLDGCLLDEMDWLPDTRGQSFLFDTHVWEKLEPGLDANGQITVLSPRPVRHSTGVQFDTRDAAECLRALKDQEGKTIWICAGPKTIHKLMKADLIDEYELVVVPEIRGSQVRLFKAGTPPMPLKLKRVSESDGLVCLSYERLR</sequence>
<accession>A0A1Q9YLJ9</accession>
<proteinExistence type="predicted"/>
<dbReference type="GO" id="GO:0008703">
    <property type="term" value="F:5-amino-6-(5-phosphoribosylamino)uracil reductase activity"/>
    <property type="evidence" value="ECO:0007669"/>
    <property type="project" value="InterPro"/>
</dbReference>
<dbReference type="InterPro" id="IPR024072">
    <property type="entry name" value="DHFR-like_dom_sf"/>
</dbReference>
<evidence type="ECO:0000259" key="1">
    <source>
        <dbReference type="Pfam" id="PF01872"/>
    </source>
</evidence>
<dbReference type="InterPro" id="IPR002734">
    <property type="entry name" value="RibDG_C"/>
</dbReference>
<dbReference type="Proteomes" id="UP000186758">
    <property type="component" value="Unassembled WGS sequence"/>
</dbReference>
<name>A0A1Q9YLJ9_9FIRM</name>
<comment type="caution">
    <text evidence="2">The sequence shown here is derived from an EMBL/GenBank/DDBJ whole genome shotgun (WGS) entry which is preliminary data.</text>
</comment>
<feature type="domain" description="Bacterial bifunctional deaminase-reductase C-terminal" evidence="1">
    <location>
        <begin position="72"/>
        <end position="144"/>
    </location>
</feature>
<dbReference type="Gene3D" id="3.40.430.10">
    <property type="entry name" value="Dihydrofolate Reductase, subunit A"/>
    <property type="match status" value="1"/>
</dbReference>
<evidence type="ECO:0000313" key="3">
    <source>
        <dbReference type="Proteomes" id="UP000186758"/>
    </source>
</evidence>
<dbReference type="SUPFAM" id="SSF53597">
    <property type="entry name" value="Dihydrofolate reductase-like"/>
    <property type="match status" value="1"/>
</dbReference>
<organism evidence="2 3">
    <name type="scientific">Faecalibaculum rodentium</name>
    <dbReference type="NCBI Taxonomy" id="1702221"/>
    <lineage>
        <taxon>Bacteria</taxon>
        <taxon>Bacillati</taxon>
        <taxon>Bacillota</taxon>
        <taxon>Erysipelotrichia</taxon>
        <taxon>Erysipelotrichales</taxon>
        <taxon>Erysipelotrichaceae</taxon>
        <taxon>Faecalibaculum</taxon>
    </lineage>
</organism>
<dbReference type="EMBL" id="MPJZ01000042">
    <property type="protein sequence ID" value="OLU45837.1"/>
    <property type="molecule type" value="Genomic_DNA"/>
</dbReference>
<dbReference type="Pfam" id="PF01872">
    <property type="entry name" value="RibD_C"/>
    <property type="match status" value="1"/>
</dbReference>
<protein>
    <recommendedName>
        <fullName evidence="1">Bacterial bifunctional deaminase-reductase C-terminal domain-containing protein</fullName>
    </recommendedName>
</protein>